<dbReference type="SUPFAM" id="SSF63829">
    <property type="entry name" value="Calcium-dependent phosphotriesterase"/>
    <property type="match status" value="1"/>
</dbReference>
<dbReference type="Proteomes" id="UP001371305">
    <property type="component" value="Unassembled WGS sequence"/>
</dbReference>
<dbReference type="Pfam" id="PF17963">
    <property type="entry name" value="Big_9"/>
    <property type="match status" value="1"/>
</dbReference>
<accession>A0ABU9ATF1</accession>
<proteinExistence type="predicted"/>
<name>A0ABU9ATF1_9BACT</name>
<dbReference type="Gene3D" id="2.120.10.30">
    <property type="entry name" value="TolB, C-terminal domain"/>
    <property type="match status" value="1"/>
</dbReference>
<keyword evidence="1" id="KW-0732">Signal</keyword>
<dbReference type="NCBIfam" id="TIGR03803">
    <property type="entry name" value="Gloeo_Verruco"/>
    <property type="match status" value="3"/>
</dbReference>
<keyword evidence="3" id="KW-1185">Reference proteome</keyword>
<evidence type="ECO:0000313" key="2">
    <source>
        <dbReference type="EMBL" id="MEK7949950.1"/>
    </source>
</evidence>
<organism evidence="2 3">
    <name type="scientific">Luteolibacter soli</name>
    <dbReference type="NCBI Taxonomy" id="3135280"/>
    <lineage>
        <taxon>Bacteria</taxon>
        <taxon>Pseudomonadati</taxon>
        <taxon>Verrucomicrobiota</taxon>
        <taxon>Verrucomicrobiia</taxon>
        <taxon>Verrucomicrobiales</taxon>
        <taxon>Verrucomicrobiaceae</taxon>
        <taxon>Luteolibacter</taxon>
    </lineage>
</organism>
<evidence type="ECO:0000313" key="3">
    <source>
        <dbReference type="Proteomes" id="UP001371305"/>
    </source>
</evidence>
<reference evidence="2 3" key="1">
    <citation type="submission" date="2024-04" db="EMBL/GenBank/DDBJ databases">
        <title>Luteolibacter sp. isolated from soil.</title>
        <authorList>
            <person name="An J."/>
        </authorList>
    </citation>
    <scope>NUCLEOTIDE SEQUENCE [LARGE SCALE GENOMIC DNA]</scope>
    <source>
        <strain evidence="2 3">Y139</strain>
    </source>
</reference>
<dbReference type="EMBL" id="JBBUKT010000002">
    <property type="protein sequence ID" value="MEK7949950.1"/>
    <property type="molecule type" value="Genomic_DNA"/>
</dbReference>
<feature type="chain" id="PRO_5045452641" evidence="1">
    <location>
        <begin position="28"/>
        <end position="600"/>
    </location>
</feature>
<comment type="caution">
    <text evidence="2">The sequence shown here is derived from an EMBL/GenBank/DDBJ whole genome shotgun (WGS) entry which is preliminary data.</text>
</comment>
<protein>
    <submittedName>
        <fullName evidence="2">Choice-of-anchor tandem repeat GloVer-containing protein</fullName>
    </submittedName>
</protein>
<sequence>MPPRHLLHASIILLAGVVSFNPAASLAATFEDIQVLNQPIDPMWNLATRGDGHFYGISRWAQKSTGGFLYRFAPDQNVEILFTFAAPDEDTSTSPSGSNPLSSLVAGQDGSFYGTTSHGGAHGAGTIFRWSPDGVLSVLHDIDATTDGSEASKLLVLPDGDLLGIMGDNGPKGSGTIFRLSQDGNFQTIHSFERTPSFPPEAPVPSDARFEPFYPNNLVFGQDGKIYGTTSSGGPVQAFGRYRYSYGTFFRLEDSGNITVLGDFHPYKKSPSALIPVTDGFFVTIDGAILHVGFDGTIGMELDFATMHVGNVGTIWAPLATSLGIYGVSTSGGQNNGGFISRTLPEGGTSIIHHLPTNFRLCRPTLGQGTDGLVYGFAQLTEIKGALPKPRVFRLLEGDTANFAPVAAPDVAWLPAKTTNGKREVVIDVLANDQDPDSDRLSLTAVSAAPGEGTAEIVPTSKGARVKFTTAEQYPAGRVITYQLSDGQGGLSTGYISIESPVTGSFSGLASGGEVDAAPLSVKFAKGNSLTVAFDLNGVKYKGKGRLNVDDTANITLVAKEQPLLNLRLELQRGPSASLDATIRNGEADYHATCTAVGGK</sequence>
<dbReference type="InterPro" id="IPR011042">
    <property type="entry name" value="6-blade_b-propeller_TolB-like"/>
</dbReference>
<feature type="signal peptide" evidence="1">
    <location>
        <begin position="1"/>
        <end position="27"/>
    </location>
</feature>
<dbReference type="RefSeq" id="WP_341403365.1">
    <property type="nucleotide sequence ID" value="NZ_JBBUKT010000002.1"/>
</dbReference>
<dbReference type="InterPro" id="IPR022519">
    <property type="entry name" value="Gloeo/Verruco_rpt"/>
</dbReference>
<dbReference type="Gene3D" id="2.60.40.2810">
    <property type="match status" value="1"/>
</dbReference>
<gene>
    <name evidence="2" type="ORF">WKV53_05570</name>
</gene>
<evidence type="ECO:0000256" key="1">
    <source>
        <dbReference type="SAM" id="SignalP"/>
    </source>
</evidence>